<dbReference type="EMBL" id="SJPF01000002">
    <property type="protein sequence ID" value="TWT34482.1"/>
    <property type="molecule type" value="Genomic_DNA"/>
</dbReference>
<proteinExistence type="predicted"/>
<evidence type="ECO:0000313" key="2">
    <source>
        <dbReference type="Proteomes" id="UP000318878"/>
    </source>
</evidence>
<protein>
    <submittedName>
        <fullName evidence="1">Uncharacterized protein</fullName>
    </submittedName>
</protein>
<keyword evidence="2" id="KW-1185">Reference proteome</keyword>
<evidence type="ECO:0000313" key="1">
    <source>
        <dbReference type="EMBL" id="TWT34482.1"/>
    </source>
</evidence>
<gene>
    <name evidence="1" type="ORF">Enr8_18910</name>
</gene>
<dbReference type="Proteomes" id="UP000318878">
    <property type="component" value="Unassembled WGS sequence"/>
</dbReference>
<accession>A0A5C5V9V1</accession>
<reference evidence="1 2" key="1">
    <citation type="submission" date="2019-02" db="EMBL/GenBank/DDBJ databases">
        <title>Deep-cultivation of Planctomycetes and their phenomic and genomic characterization uncovers novel biology.</title>
        <authorList>
            <person name="Wiegand S."/>
            <person name="Jogler M."/>
            <person name="Boedeker C."/>
            <person name="Pinto D."/>
            <person name="Vollmers J."/>
            <person name="Rivas-Marin E."/>
            <person name="Kohn T."/>
            <person name="Peeters S.H."/>
            <person name="Heuer A."/>
            <person name="Rast P."/>
            <person name="Oberbeckmann S."/>
            <person name="Bunk B."/>
            <person name="Jeske O."/>
            <person name="Meyerdierks A."/>
            <person name="Storesund J.E."/>
            <person name="Kallscheuer N."/>
            <person name="Luecker S."/>
            <person name="Lage O.M."/>
            <person name="Pohl T."/>
            <person name="Merkel B.J."/>
            <person name="Hornburger P."/>
            <person name="Mueller R.-W."/>
            <person name="Bruemmer F."/>
            <person name="Labrenz M."/>
            <person name="Spormann A.M."/>
            <person name="Op Den Camp H."/>
            <person name="Overmann J."/>
            <person name="Amann R."/>
            <person name="Jetten M.S.M."/>
            <person name="Mascher T."/>
            <person name="Medema M.H."/>
            <person name="Devos D.P."/>
            <person name="Kaster A.-K."/>
            <person name="Ovreas L."/>
            <person name="Rohde M."/>
            <person name="Galperin M.Y."/>
            <person name="Jogler C."/>
        </authorList>
    </citation>
    <scope>NUCLEOTIDE SEQUENCE [LARGE SCALE GENOMIC DNA]</scope>
    <source>
        <strain evidence="1 2">Enr8</strain>
    </source>
</reference>
<comment type="caution">
    <text evidence="1">The sequence shown here is derived from an EMBL/GenBank/DDBJ whole genome shotgun (WGS) entry which is preliminary data.</text>
</comment>
<name>A0A5C5V9V1_9BACT</name>
<organism evidence="1 2">
    <name type="scientific">Blastopirellula retiformator</name>
    <dbReference type="NCBI Taxonomy" id="2527970"/>
    <lineage>
        <taxon>Bacteria</taxon>
        <taxon>Pseudomonadati</taxon>
        <taxon>Planctomycetota</taxon>
        <taxon>Planctomycetia</taxon>
        <taxon>Pirellulales</taxon>
        <taxon>Pirellulaceae</taxon>
        <taxon>Blastopirellula</taxon>
    </lineage>
</organism>
<dbReference type="AlphaFoldDB" id="A0A5C5V9V1"/>
<sequence>MNATKYLARILEPVTRTMPIDFAHRLANLQADDGIQQRITILRAKSNQGMLSPDEDAEYKEMVEAIDVVSYLQAKAREVLAR</sequence>